<evidence type="ECO:0000313" key="1">
    <source>
        <dbReference type="EMBL" id="KAL1529132.1"/>
    </source>
</evidence>
<sequence length="185" mass="20432">MAAAVLNFNRFPKLMVAMARSTLALAVDQYFDDYMVVDLSVAGQSGQDGLAFLHKLAARPFDVDKHQSMAPANDGLGVSIDVSSVHNDNRLVVRCRWHRCATILLHLLREARDANFLPPGTASTIHGKLGFILSAAYGRVGKAAAQPLVQRMWHDTEYSFTTALRHMLEFFEALLPELPALTIEP</sequence>
<dbReference type="EMBL" id="JBGBPQ010000001">
    <property type="protein sequence ID" value="KAL1529132.1"/>
    <property type="molecule type" value="Genomic_DNA"/>
</dbReference>
<gene>
    <name evidence="1" type="ORF">AB1Y20_000092</name>
</gene>
<comment type="caution">
    <text evidence="1">The sequence shown here is derived from an EMBL/GenBank/DDBJ whole genome shotgun (WGS) entry which is preliminary data.</text>
</comment>
<organism evidence="1 2">
    <name type="scientific">Prymnesium parvum</name>
    <name type="common">Toxic golden alga</name>
    <dbReference type="NCBI Taxonomy" id="97485"/>
    <lineage>
        <taxon>Eukaryota</taxon>
        <taxon>Haptista</taxon>
        <taxon>Haptophyta</taxon>
        <taxon>Prymnesiophyceae</taxon>
        <taxon>Prymnesiales</taxon>
        <taxon>Prymnesiaceae</taxon>
        <taxon>Prymnesium</taxon>
    </lineage>
</organism>
<accession>A0AB34K6V0</accession>
<protein>
    <submittedName>
        <fullName evidence="1">Uncharacterized protein</fullName>
    </submittedName>
</protein>
<proteinExistence type="predicted"/>
<evidence type="ECO:0000313" key="2">
    <source>
        <dbReference type="Proteomes" id="UP001515480"/>
    </source>
</evidence>
<name>A0AB34K6V0_PRYPA</name>
<dbReference type="Proteomes" id="UP001515480">
    <property type="component" value="Unassembled WGS sequence"/>
</dbReference>
<keyword evidence="2" id="KW-1185">Reference proteome</keyword>
<dbReference type="AlphaFoldDB" id="A0AB34K6V0"/>
<reference evidence="1 2" key="1">
    <citation type="journal article" date="2024" name="Science">
        <title>Giant polyketide synthase enzymes in the biosynthesis of giant marine polyether toxins.</title>
        <authorList>
            <person name="Fallon T.R."/>
            <person name="Shende V.V."/>
            <person name="Wierzbicki I.H."/>
            <person name="Pendleton A.L."/>
            <person name="Watervoot N.F."/>
            <person name="Auber R.P."/>
            <person name="Gonzalez D.J."/>
            <person name="Wisecaver J.H."/>
            <person name="Moore B.S."/>
        </authorList>
    </citation>
    <scope>NUCLEOTIDE SEQUENCE [LARGE SCALE GENOMIC DNA]</scope>
    <source>
        <strain evidence="1 2">12B1</strain>
    </source>
</reference>